<dbReference type="EMBL" id="RJVG01000002">
    <property type="protein sequence ID" value="ROR30592.1"/>
    <property type="molecule type" value="Genomic_DNA"/>
</dbReference>
<dbReference type="InterPro" id="IPR009725">
    <property type="entry name" value="3_dmu_93_MTrfase"/>
</dbReference>
<keyword evidence="2" id="KW-0830">Ubiquinone</keyword>
<dbReference type="GO" id="GO:0032259">
    <property type="term" value="P:methylation"/>
    <property type="evidence" value="ECO:0007669"/>
    <property type="project" value="UniProtKB-KW"/>
</dbReference>
<dbReference type="GO" id="GO:0008168">
    <property type="term" value="F:methyltransferase activity"/>
    <property type="evidence" value="ECO:0007669"/>
    <property type="project" value="UniProtKB-KW"/>
</dbReference>
<dbReference type="PIRSF" id="PIRSF500687">
    <property type="entry name" value="MTase_demethylubiq_bact"/>
    <property type="match status" value="1"/>
</dbReference>
<dbReference type="Gene3D" id="3.30.720.100">
    <property type="match status" value="1"/>
</dbReference>
<organism evidence="2 3">
    <name type="scientific">Mobilisporobacter senegalensis</name>
    <dbReference type="NCBI Taxonomy" id="1329262"/>
    <lineage>
        <taxon>Bacteria</taxon>
        <taxon>Bacillati</taxon>
        <taxon>Bacillota</taxon>
        <taxon>Clostridia</taxon>
        <taxon>Lachnospirales</taxon>
        <taxon>Lachnospiraceae</taxon>
        <taxon>Mobilisporobacter</taxon>
    </lineage>
</organism>
<accession>A0A3N1XZA9</accession>
<gene>
    <name evidence="2" type="ORF">EDD66_102245</name>
</gene>
<dbReference type="InterPro" id="IPR027259">
    <property type="entry name" value="MTase_demethylubiq_bac"/>
</dbReference>
<feature type="domain" description="PhnB-like" evidence="1">
    <location>
        <begin position="6"/>
        <end position="133"/>
    </location>
</feature>
<dbReference type="SUPFAM" id="SSF54593">
    <property type="entry name" value="Glyoxalase/Bleomycin resistance protein/Dihydroxybiphenyl dioxygenase"/>
    <property type="match status" value="1"/>
</dbReference>
<name>A0A3N1XZA9_9FIRM</name>
<sequence>MNNSKQKITTFLMFQDDNGEEAMNFYISLFDNSEIMNVTYYGANQSGKEGTVMHAIFSLNGQEYMCIDSNVKHEFTFTPAMSLYVTCDTKDEINKLFEKLSEGGKILMPLGEYPFSERFGWVNDKFGVSWQLTFGNK</sequence>
<evidence type="ECO:0000259" key="1">
    <source>
        <dbReference type="Pfam" id="PF06983"/>
    </source>
</evidence>
<dbReference type="Proteomes" id="UP000273083">
    <property type="component" value="Unassembled WGS sequence"/>
</dbReference>
<dbReference type="PANTHER" id="PTHR33990">
    <property type="entry name" value="PROTEIN YJDN-RELATED"/>
    <property type="match status" value="1"/>
</dbReference>
<evidence type="ECO:0000313" key="2">
    <source>
        <dbReference type="EMBL" id="ROR30592.1"/>
    </source>
</evidence>
<keyword evidence="2" id="KW-0489">Methyltransferase</keyword>
<keyword evidence="3" id="KW-1185">Reference proteome</keyword>
<dbReference type="Pfam" id="PF06983">
    <property type="entry name" value="3-dmu-9_3-mt"/>
    <property type="match status" value="1"/>
</dbReference>
<dbReference type="AlphaFoldDB" id="A0A3N1XZA9"/>
<dbReference type="OrthoDB" id="9795306at2"/>
<dbReference type="InterPro" id="IPR028973">
    <property type="entry name" value="PhnB-like"/>
</dbReference>
<dbReference type="InterPro" id="IPR029068">
    <property type="entry name" value="Glyas_Bleomycin-R_OHBP_Dase"/>
</dbReference>
<keyword evidence="2" id="KW-0808">Transferase</keyword>
<dbReference type="PIRSF" id="PIRSF021700">
    <property type="entry name" value="3_dmu_93_MTrfase"/>
    <property type="match status" value="1"/>
</dbReference>
<dbReference type="Gene3D" id="3.30.720.110">
    <property type="match status" value="1"/>
</dbReference>
<evidence type="ECO:0000313" key="3">
    <source>
        <dbReference type="Proteomes" id="UP000273083"/>
    </source>
</evidence>
<proteinExistence type="predicted"/>
<comment type="caution">
    <text evidence="2">The sequence shown here is derived from an EMBL/GenBank/DDBJ whole genome shotgun (WGS) entry which is preliminary data.</text>
</comment>
<dbReference type="CDD" id="cd06588">
    <property type="entry name" value="PhnB_like"/>
    <property type="match status" value="1"/>
</dbReference>
<reference evidence="2 3" key="1">
    <citation type="submission" date="2018-11" db="EMBL/GenBank/DDBJ databases">
        <title>Genomic Encyclopedia of Type Strains, Phase IV (KMG-IV): sequencing the most valuable type-strain genomes for metagenomic binning, comparative biology and taxonomic classification.</title>
        <authorList>
            <person name="Goeker M."/>
        </authorList>
    </citation>
    <scope>NUCLEOTIDE SEQUENCE [LARGE SCALE GENOMIC DNA]</scope>
    <source>
        <strain evidence="2 3">DSM 26537</strain>
    </source>
</reference>
<dbReference type="PANTHER" id="PTHR33990:SF4">
    <property type="entry name" value="PHNB-LIKE DOMAIN-CONTAINING PROTEIN"/>
    <property type="match status" value="1"/>
</dbReference>
<dbReference type="RefSeq" id="WP_123608289.1">
    <property type="nucleotide sequence ID" value="NZ_RJVG01000002.1"/>
</dbReference>
<protein>
    <submittedName>
        <fullName evidence="2">Putative 3-demethylubiquinone-9 3-methyltransferase (Glyoxalase superfamily)</fullName>
    </submittedName>
</protein>